<protein>
    <submittedName>
        <fullName evidence="2">Oxidoreductase</fullName>
    </submittedName>
</protein>
<reference evidence="2 3" key="1">
    <citation type="journal article" date="2019" name="Emerg. Microbes Infect.">
        <title>Comprehensive subspecies identification of 175 nontuberculous mycobacteria species based on 7547 genomic profiles.</title>
        <authorList>
            <person name="Matsumoto Y."/>
            <person name="Kinjo T."/>
            <person name="Motooka D."/>
            <person name="Nabeya D."/>
            <person name="Jung N."/>
            <person name="Uechi K."/>
            <person name="Horii T."/>
            <person name="Iida T."/>
            <person name="Fujita J."/>
            <person name="Nakamura S."/>
        </authorList>
    </citation>
    <scope>NUCLEOTIDE SEQUENCE [LARGE SCALE GENOMIC DNA]</scope>
    <source>
        <strain evidence="2 3">JCM 6396</strain>
    </source>
</reference>
<dbReference type="InterPro" id="IPR000415">
    <property type="entry name" value="Nitroreductase-like"/>
</dbReference>
<name>A0A7I7JXG2_9MYCO</name>
<keyword evidence="3" id="KW-1185">Reference proteome</keyword>
<evidence type="ECO:0000259" key="1">
    <source>
        <dbReference type="Pfam" id="PF00881"/>
    </source>
</evidence>
<sequence length="244" mass="27312">MAEREPSRPPQPVPTTEEALARLNMPLVEAMMTQRAIRRVRPDPVDDAVVLKCIELALRAPNGSNGQNWEFIVVKDERIKAKLARRYRIAWWAFYHSKIRDVAGYDPEMAKTVKAIQWQLDHFTEIPVLVIACLKLGAHDGRVPFTPKPPAAESGFYGSIYPSVQNLLLAARAMGLGASLITLPLWNLTSARRILKLPISVTPCCVVPLGWPKGRYGPTTRRPVDEVVHLDTYGNRAWFGPADL</sequence>
<dbReference type="SUPFAM" id="SSF55469">
    <property type="entry name" value="FMN-dependent nitroreductase-like"/>
    <property type="match status" value="1"/>
</dbReference>
<evidence type="ECO:0000313" key="2">
    <source>
        <dbReference type="EMBL" id="BBX16443.1"/>
    </source>
</evidence>
<dbReference type="PANTHER" id="PTHR23026:SF123">
    <property type="entry name" value="NAD(P)H NITROREDUCTASE RV3131-RELATED"/>
    <property type="match status" value="1"/>
</dbReference>
<dbReference type="Gene3D" id="3.40.109.10">
    <property type="entry name" value="NADH Oxidase"/>
    <property type="match status" value="1"/>
</dbReference>
<feature type="domain" description="Nitroreductase" evidence="1">
    <location>
        <begin position="34"/>
        <end position="211"/>
    </location>
</feature>
<dbReference type="PANTHER" id="PTHR23026">
    <property type="entry name" value="NADPH NITROREDUCTASE"/>
    <property type="match status" value="1"/>
</dbReference>
<proteinExistence type="predicted"/>
<dbReference type="Pfam" id="PF00881">
    <property type="entry name" value="Nitroreductase"/>
    <property type="match status" value="1"/>
</dbReference>
<dbReference type="InterPro" id="IPR050627">
    <property type="entry name" value="Nitroreductase/BluB"/>
</dbReference>
<dbReference type="InterPro" id="IPR029479">
    <property type="entry name" value="Nitroreductase"/>
</dbReference>
<dbReference type="EMBL" id="AP022563">
    <property type="protein sequence ID" value="BBX16443.1"/>
    <property type="molecule type" value="Genomic_DNA"/>
</dbReference>
<dbReference type="AlphaFoldDB" id="A0A7I7JXG2"/>
<organism evidence="2 3">
    <name type="scientific">Mycolicibacterium duvalii</name>
    <dbReference type="NCBI Taxonomy" id="39688"/>
    <lineage>
        <taxon>Bacteria</taxon>
        <taxon>Bacillati</taxon>
        <taxon>Actinomycetota</taxon>
        <taxon>Actinomycetes</taxon>
        <taxon>Mycobacteriales</taxon>
        <taxon>Mycobacteriaceae</taxon>
        <taxon>Mycolicibacterium</taxon>
    </lineage>
</organism>
<dbReference type="KEGG" id="mdu:MDUV_13030"/>
<accession>A0A7I7JXG2</accession>
<dbReference type="GO" id="GO:0016491">
    <property type="term" value="F:oxidoreductase activity"/>
    <property type="evidence" value="ECO:0007669"/>
    <property type="project" value="InterPro"/>
</dbReference>
<evidence type="ECO:0000313" key="3">
    <source>
        <dbReference type="Proteomes" id="UP000467006"/>
    </source>
</evidence>
<dbReference type="RefSeq" id="WP_098004629.1">
    <property type="nucleotide sequence ID" value="NZ_AP022563.1"/>
</dbReference>
<dbReference type="OrthoDB" id="9798230at2"/>
<gene>
    <name evidence="2" type="ORF">MDUV_13030</name>
</gene>
<dbReference type="Proteomes" id="UP000467006">
    <property type="component" value="Chromosome"/>
</dbReference>